<organism evidence="1 2">
    <name type="scientific">Scleroderma citrinum Foug A</name>
    <dbReference type="NCBI Taxonomy" id="1036808"/>
    <lineage>
        <taxon>Eukaryota</taxon>
        <taxon>Fungi</taxon>
        <taxon>Dikarya</taxon>
        <taxon>Basidiomycota</taxon>
        <taxon>Agaricomycotina</taxon>
        <taxon>Agaricomycetes</taxon>
        <taxon>Agaricomycetidae</taxon>
        <taxon>Boletales</taxon>
        <taxon>Sclerodermatineae</taxon>
        <taxon>Sclerodermataceae</taxon>
        <taxon>Scleroderma</taxon>
    </lineage>
</organism>
<evidence type="ECO:0000313" key="2">
    <source>
        <dbReference type="Proteomes" id="UP000053989"/>
    </source>
</evidence>
<protein>
    <submittedName>
        <fullName evidence="1">Uncharacterized protein</fullName>
    </submittedName>
</protein>
<proteinExistence type="predicted"/>
<sequence length="116" mass="13045">MQVWDCCCRLDQNIAPIGFVSSAVMTPAYVELYQTKRRLLHHTARSPAAGPYHRRIFASRLQAANWSTSSVNRIATGKNVVIYLEILVSGVEKDINGIGSNRRPFSCFYITLVINE</sequence>
<gene>
    <name evidence="1" type="ORF">SCLCIDRAFT_717550</name>
</gene>
<reference evidence="1 2" key="1">
    <citation type="submission" date="2014-04" db="EMBL/GenBank/DDBJ databases">
        <authorList>
            <consortium name="DOE Joint Genome Institute"/>
            <person name="Kuo A."/>
            <person name="Kohler A."/>
            <person name="Nagy L.G."/>
            <person name="Floudas D."/>
            <person name="Copeland A."/>
            <person name="Barry K.W."/>
            <person name="Cichocki N."/>
            <person name="Veneault-Fourrey C."/>
            <person name="LaButti K."/>
            <person name="Lindquist E.A."/>
            <person name="Lipzen A."/>
            <person name="Lundell T."/>
            <person name="Morin E."/>
            <person name="Murat C."/>
            <person name="Sun H."/>
            <person name="Tunlid A."/>
            <person name="Henrissat B."/>
            <person name="Grigoriev I.V."/>
            <person name="Hibbett D.S."/>
            <person name="Martin F."/>
            <person name="Nordberg H.P."/>
            <person name="Cantor M.N."/>
            <person name="Hua S.X."/>
        </authorList>
    </citation>
    <scope>NUCLEOTIDE SEQUENCE [LARGE SCALE GENOMIC DNA]</scope>
    <source>
        <strain evidence="1 2">Foug A</strain>
    </source>
</reference>
<dbReference type="Proteomes" id="UP000053989">
    <property type="component" value="Unassembled WGS sequence"/>
</dbReference>
<dbReference type="AlphaFoldDB" id="A0A0C3EAA5"/>
<dbReference type="HOGENOM" id="CLU_2098271_0_0_1"/>
<name>A0A0C3EAA5_9AGAM</name>
<reference evidence="2" key="2">
    <citation type="submission" date="2015-01" db="EMBL/GenBank/DDBJ databases">
        <title>Evolutionary Origins and Diversification of the Mycorrhizal Mutualists.</title>
        <authorList>
            <consortium name="DOE Joint Genome Institute"/>
            <consortium name="Mycorrhizal Genomics Consortium"/>
            <person name="Kohler A."/>
            <person name="Kuo A."/>
            <person name="Nagy L.G."/>
            <person name="Floudas D."/>
            <person name="Copeland A."/>
            <person name="Barry K.W."/>
            <person name="Cichocki N."/>
            <person name="Veneault-Fourrey C."/>
            <person name="LaButti K."/>
            <person name="Lindquist E.A."/>
            <person name="Lipzen A."/>
            <person name="Lundell T."/>
            <person name="Morin E."/>
            <person name="Murat C."/>
            <person name="Riley R."/>
            <person name="Ohm R."/>
            <person name="Sun H."/>
            <person name="Tunlid A."/>
            <person name="Henrissat B."/>
            <person name="Grigoriev I.V."/>
            <person name="Hibbett D.S."/>
            <person name="Martin F."/>
        </authorList>
    </citation>
    <scope>NUCLEOTIDE SEQUENCE [LARGE SCALE GENOMIC DNA]</scope>
    <source>
        <strain evidence="2">Foug A</strain>
    </source>
</reference>
<dbReference type="EMBL" id="KN822006">
    <property type="protein sequence ID" value="KIM69640.1"/>
    <property type="molecule type" value="Genomic_DNA"/>
</dbReference>
<accession>A0A0C3EAA5</accession>
<evidence type="ECO:0000313" key="1">
    <source>
        <dbReference type="EMBL" id="KIM69640.1"/>
    </source>
</evidence>
<keyword evidence="2" id="KW-1185">Reference proteome</keyword>
<dbReference type="InParanoid" id="A0A0C3EAA5"/>